<feature type="transmembrane region" description="Helical" evidence="1">
    <location>
        <begin position="661"/>
        <end position="691"/>
    </location>
</feature>
<feature type="transmembrane region" description="Helical" evidence="1">
    <location>
        <begin position="536"/>
        <end position="558"/>
    </location>
</feature>
<feature type="transmembrane region" description="Helical" evidence="1">
    <location>
        <begin position="1010"/>
        <end position="1030"/>
    </location>
</feature>
<dbReference type="SUPFAM" id="SSF82866">
    <property type="entry name" value="Multidrug efflux transporter AcrB transmembrane domain"/>
    <property type="match status" value="1"/>
</dbReference>
<feature type="transmembrane region" description="Helical" evidence="1">
    <location>
        <begin position="895"/>
        <end position="918"/>
    </location>
</feature>
<feature type="transmembrane region" description="Helical" evidence="1">
    <location>
        <begin position="867"/>
        <end position="888"/>
    </location>
</feature>
<dbReference type="STRING" id="1318617.MGM1_4090"/>
<dbReference type="AlphaFoldDB" id="A0A097ST76"/>
<keyword evidence="3" id="KW-1185">Reference proteome</keyword>
<gene>
    <name evidence="2" type="primary">secD</name>
    <name evidence="2" type="ORF">MGM1_4090</name>
</gene>
<sequence>MTVNNKNRQQKISLVNIIIGFFMMLLMLVGFVISCVFAYNSASIGNNFKSSYNVRYEYDVYSRSEDPTKGYYSKENVKLDEVTANAKKMAKAYSSFLLDRGISNGNVYPEVYMDSDNVIHCYINATIDNAKVQSADPLLSDKEQNKCDIAPSLAYINSMLSNRYNIIYCDGYTDNDNSGENFNSAKLYMWTLNGYDDSLVDSDAKITADYQNNKINLHLRDTYSFGDKKTDNDKEYVDGSIKEIFYKAKNDKTTDNLAKDPVEKYPFMWIIRDLRTMINHMEYVLYIYGIYNNKFNNYEDLDKELARTAYFQLSKSEAQFASDVLDKQENFDYYVHDGIFNEITSFANDKSLGFQDEPYKGLLEKTNVLNTTANVVNPSNANRGPYNRNGNDFLMSRIFSLIQDNNGKTPYSPTPGKNTTIKYDFLKPYILGVVTRDNYTDYLPDKTPNNSENNSKGQWLTIKNDASYFTTSEIYRQLTSEKFAYPIKDIIYQTDEDAGKNSITNFNSMGLSKNNNINISIVNNAVSGSAILKNSVITSFVAVGLIALIIGLIVSILYRIPGLVVYLSQLLPIGVTLLLLFTFGFSLSITTILTVIIGLITSSFAGINLLNKIKKEYLCHKTLDQAIFSTYSKSFFTCLDPYAISFIVGACLLFFPSGQLFSFGISLIVLSGISFISLYLLSWLINALIFINEFGMYKYRWFSRLRNDQNNFIHENYVNKLTNQVNKMIENGFDKEGYTSYKKLSNPFSFNKKFNWISLIIIGLVLVSGLVLFLTSSPTYAFDFYGGTRIMVFVNNADIVTWAKIYSLLPNKDSWHNILTPSNGTSNVFFYLETSLSFKRDEIIAALMSLNTQVFVQSIDPTVTLQLTYHCIYALMAFIGFMAIYSLIRYKWHTVIAIVISNIIIQLMCVSLLFIVHISFNVFISYAFIFIALISNLFIFGLMNAVYTRWFNKNPTVYTDLITLMRYGINNYTENSHILRSLIILANVIAIIFMPINLISVFVIVLISLVAIYLVNNSVLVLLLYSFINIHNIYQLRIKRVQGIVNKRNFDKIDEELIQGINFNAKAIE</sequence>
<dbReference type="PROSITE" id="PS51257">
    <property type="entry name" value="PROKAR_LIPOPROTEIN"/>
    <property type="match status" value="1"/>
</dbReference>
<evidence type="ECO:0000313" key="3">
    <source>
        <dbReference type="Proteomes" id="UP000030066"/>
    </source>
</evidence>
<protein>
    <submittedName>
        <fullName evidence="2">Protein-export membrane protein SecD</fullName>
    </submittedName>
</protein>
<keyword evidence="1" id="KW-0812">Transmembrane</keyword>
<feature type="transmembrane region" description="Helical" evidence="1">
    <location>
        <begin position="631"/>
        <end position="655"/>
    </location>
</feature>
<proteinExistence type="predicted"/>
<accession>A0A097ST76</accession>
<keyword evidence="1" id="KW-0472">Membrane</keyword>
<dbReference type="KEGG" id="mgj:MGM1_4090"/>
<feature type="transmembrane region" description="Helical" evidence="1">
    <location>
        <begin position="982"/>
        <end position="1004"/>
    </location>
</feature>
<organism evidence="2 3">
    <name type="scientific">Candidatus Malacoplasma girerdii</name>
    <dbReference type="NCBI Taxonomy" id="1318617"/>
    <lineage>
        <taxon>Bacteria</taxon>
        <taxon>Bacillati</taxon>
        <taxon>Mycoplasmatota</taxon>
        <taxon>Mycoplasmoidales</taxon>
        <taxon>Mycoplasmoidaceae</taxon>
        <taxon>Malacoplasma</taxon>
    </lineage>
</organism>
<dbReference type="EMBL" id="CP007711">
    <property type="protein sequence ID" value="AIV03777.1"/>
    <property type="molecule type" value="Genomic_DNA"/>
</dbReference>
<feature type="transmembrane region" description="Helical" evidence="1">
    <location>
        <begin position="754"/>
        <end position="774"/>
    </location>
</feature>
<keyword evidence="1" id="KW-1133">Transmembrane helix</keyword>
<evidence type="ECO:0000313" key="2">
    <source>
        <dbReference type="EMBL" id="AIV03777.1"/>
    </source>
</evidence>
<dbReference type="Proteomes" id="UP000030066">
    <property type="component" value="Chromosome"/>
</dbReference>
<dbReference type="HOGENOM" id="CLU_287819_0_0_14"/>
<feature type="transmembrane region" description="Helical" evidence="1">
    <location>
        <begin position="589"/>
        <end position="610"/>
    </location>
</feature>
<name>A0A097ST76_9BACT</name>
<feature type="transmembrane region" description="Helical" evidence="1">
    <location>
        <begin position="563"/>
        <end position="583"/>
    </location>
</feature>
<feature type="transmembrane region" description="Helical" evidence="1">
    <location>
        <begin position="924"/>
        <end position="947"/>
    </location>
</feature>
<feature type="transmembrane region" description="Helical" evidence="1">
    <location>
        <begin position="12"/>
        <end position="39"/>
    </location>
</feature>
<dbReference type="eggNOG" id="COG0342">
    <property type="taxonomic scope" value="Bacteria"/>
</dbReference>
<dbReference type="Gene3D" id="1.20.1640.10">
    <property type="entry name" value="Multidrug efflux transporter AcrB transmembrane domain"/>
    <property type="match status" value="1"/>
</dbReference>
<evidence type="ECO:0000256" key="1">
    <source>
        <dbReference type="SAM" id="Phobius"/>
    </source>
</evidence>
<reference evidence="2 3" key="1">
    <citation type="journal article" date="2014" name="PLoS ONE">
        <title>An emerging Mycoplasma associated with trichomoniasis, vaginal infection and disease.</title>
        <authorList>
            <consortium name="Vaginal Microbiome Consortium"/>
            <person name="Fettweis J.M."/>
            <person name="Serrano M.G."/>
            <person name="Huang B."/>
            <person name="Brooks J.P."/>
            <person name="Glascock A.L."/>
            <person name="Sheth N.U."/>
            <person name="Strauss J.F.III."/>
            <person name="Jefferson K.K."/>
            <person name="Buck G.A."/>
        </authorList>
    </citation>
    <scope>NUCLEOTIDE SEQUENCE [LARGE SCALE GENOMIC DNA]</scope>
    <source>
        <strain evidence="2 3">VCU_M1</strain>
    </source>
</reference>